<organism evidence="2 3">
    <name type="scientific">Rhipicephalus sanguineus</name>
    <name type="common">Brown dog tick</name>
    <name type="synonym">Ixodes sanguineus</name>
    <dbReference type="NCBI Taxonomy" id="34632"/>
    <lineage>
        <taxon>Eukaryota</taxon>
        <taxon>Metazoa</taxon>
        <taxon>Ecdysozoa</taxon>
        <taxon>Arthropoda</taxon>
        <taxon>Chelicerata</taxon>
        <taxon>Arachnida</taxon>
        <taxon>Acari</taxon>
        <taxon>Parasitiformes</taxon>
        <taxon>Ixodida</taxon>
        <taxon>Ixodoidea</taxon>
        <taxon>Ixodidae</taxon>
        <taxon>Rhipicephalinae</taxon>
        <taxon>Rhipicephalus</taxon>
        <taxon>Rhipicephalus</taxon>
    </lineage>
</organism>
<dbReference type="Proteomes" id="UP000821837">
    <property type="component" value="Chromosome 1"/>
</dbReference>
<accession>A0A9D4YQM9</accession>
<name>A0A9D4YQM9_RHISA</name>
<gene>
    <name evidence="2" type="ORF">HPB52_019402</name>
</gene>
<dbReference type="AlphaFoldDB" id="A0A9D4YQM9"/>
<reference evidence="2" key="1">
    <citation type="journal article" date="2020" name="Cell">
        <title>Large-Scale Comparative Analyses of Tick Genomes Elucidate Their Genetic Diversity and Vector Capacities.</title>
        <authorList>
            <consortium name="Tick Genome and Microbiome Consortium (TIGMIC)"/>
            <person name="Jia N."/>
            <person name="Wang J."/>
            <person name="Shi W."/>
            <person name="Du L."/>
            <person name="Sun Y."/>
            <person name="Zhan W."/>
            <person name="Jiang J.F."/>
            <person name="Wang Q."/>
            <person name="Zhang B."/>
            <person name="Ji P."/>
            <person name="Bell-Sakyi L."/>
            <person name="Cui X.M."/>
            <person name="Yuan T.T."/>
            <person name="Jiang B.G."/>
            <person name="Yang W.F."/>
            <person name="Lam T.T."/>
            <person name="Chang Q.C."/>
            <person name="Ding S.J."/>
            <person name="Wang X.J."/>
            <person name="Zhu J.G."/>
            <person name="Ruan X.D."/>
            <person name="Zhao L."/>
            <person name="Wei J.T."/>
            <person name="Ye R.Z."/>
            <person name="Que T.C."/>
            <person name="Du C.H."/>
            <person name="Zhou Y.H."/>
            <person name="Cheng J.X."/>
            <person name="Dai P.F."/>
            <person name="Guo W.B."/>
            <person name="Han X.H."/>
            <person name="Huang E.J."/>
            <person name="Li L.F."/>
            <person name="Wei W."/>
            <person name="Gao Y.C."/>
            <person name="Liu J.Z."/>
            <person name="Shao H.Z."/>
            <person name="Wang X."/>
            <person name="Wang C.C."/>
            <person name="Yang T.C."/>
            <person name="Huo Q.B."/>
            <person name="Li W."/>
            <person name="Chen H.Y."/>
            <person name="Chen S.E."/>
            <person name="Zhou L.G."/>
            <person name="Ni X.B."/>
            <person name="Tian J.H."/>
            <person name="Sheng Y."/>
            <person name="Liu T."/>
            <person name="Pan Y.S."/>
            <person name="Xia L.Y."/>
            <person name="Li J."/>
            <person name="Zhao F."/>
            <person name="Cao W.C."/>
        </authorList>
    </citation>
    <scope>NUCLEOTIDE SEQUENCE</scope>
    <source>
        <strain evidence="2">Rsan-2018</strain>
    </source>
</reference>
<dbReference type="EMBL" id="JABSTV010001245">
    <property type="protein sequence ID" value="KAH7984327.1"/>
    <property type="molecule type" value="Genomic_DNA"/>
</dbReference>
<evidence type="ECO:0000313" key="2">
    <source>
        <dbReference type="EMBL" id="KAH7984327.1"/>
    </source>
</evidence>
<feature type="region of interest" description="Disordered" evidence="1">
    <location>
        <begin position="103"/>
        <end position="150"/>
    </location>
</feature>
<feature type="compositionally biased region" description="Polar residues" evidence="1">
    <location>
        <begin position="10"/>
        <end position="22"/>
    </location>
</feature>
<keyword evidence="3" id="KW-1185">Reference proteome</keyword>
<proteinExistence type="predicted"/>
<comment type="caution">
    <text evidence="2">The sequence shown here is derived from an EMBL/GenBank/DDBJ whole genome shotgun (WGS) entry which is preliminary data.</text>
</comment>
<feature type="region of interest" description="Disordered" evidence="1">
    <location>
        <begin position="222"/>
        <end position="242"/>
    </location>
</feature>
<feature type="region of interest" description="Disordered" evidence="1">
    <location>
        <begin position="1"/>
        <end position="22"/>
    </location>
</feature>
<evidence type="ECO:0000256" key="1">
    <source>
        <dbReference type="SAM" id="MobiDB-lite"/>
    </source>
</evidence>
<sequence>MRPGIHGTPATATGNNHSHCRSNRTCETNWGRHDHHRYYCYDNNGNSASGNINDKAGQQRRQGAGAAIVVRDSGGGTAVEATGSGAAAIDTTTTSVVAATEVAAQGARDQSRTRPGPVAGGPRTSRLKDNEHPSGDVALPPAGTKAEESWDKACPVVSLSIWANGKRPAALVALPHQRLTERQKHYTPETGTGCFRAALSGVQHPLRRLSCHRLPRSLKQASEPVATGVKTAPRSPAGDRGTVFGRKLAQKYGNHISTP</sequence>
<evidence type="ECO:0000313" key="3">
    <source>
        <dbReference type="Proteomes" id="UP000821837"/>
    </source>
</evidence>
<protein>
    <submittedName>
        <fullName evidence="2">Uncharacterized protein</fullName>
    </submittedName>
</protein>
<reference evidence="2" key="2">
    <citation type="submission" date="2021-09" db="EMBL/GenBank/DDBJ databases">
        <authorList>
            <person name="Jia N."/>
            <person name="Wang J."/>
            <person name="Shi W."/>
            <person name="Du L."/>
            <person name="Sun Y."/>
            <person name="Zhan W."/>
            <person name="Jiang J."/>
            <person name="Wang Q."/>
            <person name="Zhang B."/>
            <person name="Ji P."/>
            <person name="Sakyi L.B."/>
            <person name="Cui X."/>
            <person name="Yuan T."/>
            <person name="Jiang B."/>
            <person name="Yang W."/>
            <person name="Lam T.T.-Y."/>
            <person name="Chang Q."/>
            <person name="Ding S."/>
            <person name="Wang X."/>
            <person name="Zhu J."/>
            <person name="Ruan X."/>
            <person name="Zhao L."/>
            <person name="Wei J."/>
            <person name="Que T."/>
            <person name="Du C."/>
            <person name="Cheng J."/>
            <person name="Dai P."/>
            <person name="Han X."/>
            <person name="Huang E."/>
            <person name="Gao Y."/>
            <person name="Liu J."/>
            <person name="Shao H."/>
            <person name="Ye R."/>
            <person name="Li L."/>
            <person name="Wei W."/>
            <person name="Wang X."/>
            <person name="Wang C."/>
            <person name="Huo Q."/>
            <person name="Li W."/>
            <person name="Guo W."/>
            <person name="Chen H."/>
            <person name="Chen S."/>
            <person name="Zhou L."/>
            <person name="Zhou L."/>
            <person name="Ni X."/>
            <person name="Tian J."/>
            <person name="Zhou Y."/>
            <person name="Sheng Y."/>
            <person name="Liu T."/>
            <person name="Pan Y."/>
            <person name="Xia L."/>
            <person name="Li J."/>
            <person name="Zhao F."/>
            <person name="Cao W."/>
        </authorList>
    </citation>
    <scope>NUCLEOTIDE SEQUENCE</scope>
    <source>
        <strain evidence="2">Rsan-2018</strain>
        <tissue evidence="2">Larvae</tissue>
    </source>
</reference>